<protein>
    <submittedName>
        <fullName evidence="1">Uncharacterized protein</fullName>
    </submittedName>
</protein>
<dbReference type="HOGENOM" id="CLU_2983182_0_0_1"/>
<dbReference type="EMBL" id="JH598179">
    <property type="status" value="NOT_ANNOTATED_CDS"/>
    <property type="molecule type" value="Genomic_DNA"/>
</dbReference>
<dbReference type="InParanoid" id="M4B393"/>
<evidence type="ECO:0000313" key="2">
    <source>
        <dbReference type="Proteomes" id="UP000011713"/>
    </source>
</evidence>
<dbReference type="AlphaFoldDB" id="M4B393"/>
<proteinExistence type="predicted"/>
<dbReference type="Proteomes" id="UP000011713">
    <property type="component" value="Unassembled WGS sequence"/>
</dbReference>
<accession>M4B393</accession>
<dbReference type="VEuPathDB" id="FungiDB:HpaG800741"/>
<organism evidence="1 2">
    <name type="scientific">Hyaloperonospora arabidopsidis (strain Emoy2)</name>
    <name type="common">Downy mildew agent</name>
    <name type="synonym">Peronospora arabidopsidis</name>
    <dbReference type="NCBI Taxonomy" id="559515"/>
    <lineage>
        <taxon>Eukaryota</taxon>
        <taxon>Sar</taxon>
        <taxon>Stramenopiles</taxon>
        <taxon>Oomycota</taxon>
        <taxon>Peronosporomycetes</taxon>
        <taxon>Peronosporales</taxon>
        <taxon>Peronosporaceae</taxon>
        <taxon>Hyaloperonospora</taxon>
    </lineage>
</organism>
<dbReference type="EnsemblProtists" id="HpaT800741">
    <property type="protein sequence ID" value="HpaP800741"/>
    <property type="gene ID" value="HpaG800741"/>
</dbReference>
<reference evidence="1" key="2">
    <citation type="submission" date="2015-06" db="UniProtKB">
        <authorList>
            <consortium name="EnsemblProtists"/>
        </authorList>
    </citation>
    <scope>IDENTIFICATION</scope>
    <source>
        <strain evidence="1">Emoy2</strain>
    </source>
</reference>
<reference evidence="2" key="1">
    <citation type="journal article" date="2010" name="Science">
        <title>Signatures of adaptation to obligate biotrophy in the Hyaloperonospora arabidopsidis genome.</title>
        <authorList>
            <person name="Baxter L."/>
            <person name="Tripathy S."/>
            <person name="Ishaque N."/>
            <person name="Boot N."/>
            <person name="Cabral A."/>
            <person name="Kemen E."/>
            <person name="Thines M."/>
            <person name="Ah-Fong A."/>
            <person name="Anderson R."/>
            <person name="Badejoko W."/>
            <person name="Bittner-Eddy P."/>
            <person name="Boore J.L."/>
            <person name="Chibucos M.C."/>
            <person name="Coates M."/>
            <person name="Dehal P."/>
            <person name="Delehaunty K."/>
            <person name="Dong S."/>
            <person name="Downton P."/>
            <person name="Dumas B."/>
            <person name="Fabro G."/>
            <person name="Fronick C."/>
            <person name="Fuerstenberg S.I."/>
            <person name="Fulton L."/>
            <person name="Gaulin E."/>
            <person name="Govers F."/>
            <person name="Hughes L."/>
            <person name="Humphray S."/>
            <person name="Jiang R.H."/>
            <person name="Judelson H."/>
            <person name="Kamoun S."/>
            <person name="Kyung K."/>
            <person name="Meijer H."/>
            <person name="Minx P."/>
            <person name="Morris P."/>
            <person name="Nelson J."/>
            <person name="Phuntumart V."/>
            <person name="Qutob D."/>
            <person name="Rehmany A."/>
            <person name="Rougon-Cardoso A."/>
            <person name="Ryden P."/>
            <person name="Torto-Alalibo T."/>
            <person name="Studholme D."/>
            <person name="Wang Y."/>
            <person name="Win J."/>
            <person name="Wood J."/>
            <person name="Clifton S.W."/>
            <person name="Rogers J."/>
            <person name="Van den Ackerveken G."/>
            <person name="Jones J.D."/>
            <person name="McDowell J.M."/>
            <person name="Beynon J."/>
            <person name="Tyler B.M."/>
        </authorList>
    </citation>
    <scope>NUCLEOTIDE SEQUENCE [LARGE SCALE GENOMIC DNA]</scope>
    <source>
        <strain evidence="2">Emoy2</strain>
    </source>
</reference>
<evidence type="ECO:0000313" key="1">
    <source>
        <dbReference type="EnsemblProtists" id="HpaP800741"/>
    </source>
</evidence>
<sequence>MPLIEARFINFCGSTVVSFQQKCRTAYRPIGSIISTIFRLVLRQESQGETCGGRVVHA</sequence>
<keyword evidence="2" id="KW-1185">Reference proteome</keyword>
<name>M4B393_HYAAE</name>